<keyword evidence="3" id="KW-1185">Reference proteome</keyword>
<proteinExistence type="predicted"/>
<protein>
    <submittedName>
        <fullName evidence="2">Uncharacterized protein</fullName>
    </submittedName>
</protein>
<sequence>MCEYPNFEAQKASFFGLQTVRPDLRPFRKFTESMPIWYLKRSENYEDRRTGPGIFFWGSETPRKASGTKRLASPPATAAPAAGHGGGCHRPPDKAAAAALSGKASPPATAAPAAGHGGGCHRPPDKAAAAALSGKARYPSKD</sequence>
<evidence type="ECO:0000313" key="2">
    <source>
        <dbReference type="EMBL" id="KDP38290.1"/>
    </source>
</evidence>
<dbReference type="AlphaFoldDB" id="A0A067L1D3"/>
<evidence type="ECO:0000256" key="1">
    <source>
        <dbReference type="SAM" id="MobiDB-lite"/>
    </source>
</evidence>
<evidence type="ECO:0000313" key="3">
    <source>
        <dbReference type="Proteomes" id="UP000027138"/>
    </source>
</evidence>
<feature type="compositionally biased region" description="Low complexity" evidence="1">
    <location>
        <begin position="94"/>
        <end position="114"/>
    </location>
</feature>
<organism evidence="2 3">
    <name type="scientific">Jatropha curcas</name>
    <name type="common">Barbados nut</name>
    <dbReference type="NCBI Taxonomy" id="180498"/>
    <lineage>
        <taxon>Eukaryota</taxon>
        <taxon>Viridiplantae</taxon>
        <taxon>Streptophyta</taxon>
        <taxon>Embryophyta</taxon>
        <taxon>Tracheophyta</taxon>
        <taxon>Spermatophyta</taxon>
        <taxon>Magnoliopsida</taxon>
        <taxon>eudicotyledons</taxon>
        <taxon>Gunneridae</taxon>
        <taxon>Pentapetalae</taxon>
        <taxon>rosids</taxon>
        <taxon>fabids</taxon>
        <taxon>Malpighiales</taxon>
        <taxon>Euphorbiaceae</taxon>
        <taxon>Crotonoideae</taxon>
        <taxon>Jatropheae</taxon>
        <taxon>Jatropha</taxon>
    </lineage>
</organism>
<name>A0A067L1D3_JATCU</name>
<feature type="region of interest" description="Disordered" evidence="1">
    <location>
        <begin position="56"/>
        <end position="142"/>
    </location>
</feature>
<accession>A0A067L1D3</accession>
<gene>
    <name evidence="2" type="ORF">JCGZ_05176</name>
</gene>
<dbReference type="EMBL" id="KK914367">
    <property type="protein sequence ID" value="KDP38290.1"/>
    <property type="molecule type" value="Genomic_DNA"/>
</dbReference>
<reference evidence="2 3" key="1">
    <citation type="journal article" date="2014" name="PLoS ONE">
        <title>Global Analysis of Gene Expression Profiles in Physic Nut (Jatropha curcas L.) Seedlings Exposed to Salt Stress.</title>
        <authorList>
            <person name="Zhang L."/>
            <person name="Zhang C."/>
            <person name="Wu P."/>
            <person name="Chen Y."/>
            <person name="Li M."/>
            <person name="Jiang H."/>
            <person name="Wu G."/>
        </authorList>
    </citation>
    <scope>NUCLEOTIDE SEQUENCE [LARGE SCALE GENOMIC DNA]</scope>
    <source>
        <strain evidence="3">cv. GZQX0401</strain>
        <tissue evidence="2">Young leaves</tissue>
    </source>
</reference>
<dbReference type="Proteomes" id="UP000027138">
    <property type="component" value="Unassembled WGS sequence"/>
</dbReference>